<feature type="signal peptide" evidence="1">
    <location>
        <begin position="1"/>
        <end position="26"/>
    </location>
</feature>
<dbReference type="RefSeq" id="WP_143916235.1">
    <property type="nucleotide sequence ID" value="NZ_CANMIK010000014.1"/>
</dbReference>
<gene>
    <name evidence="2" type="ORF">FOF46_09120</name>
</gene>
<sequence>MKKYYNHQSTYFFTLFFLCITLFAYAQPKKSEDIKAFIWGENDTYKKIPTIPEKWKNESAVVILDNQNHYYNKSKKSLDNFFLTRRIIKLNDKAAVEKFSEFNYPTFLIEGIKEIKTWMGIKIIKPNGDVKEVDVEKEKIKTSSDKAVYYYGFIKSKIKSDEIYKLAVPELEIGDIIDFYIYSYEEYKTSGSYVMDAIETTLGGEYPTMDFSLKLKVENDFFINFNSYNGAPQLKDITAPKQRDKEYQLSAKNVEKVESLQWLYPLVEYPSFKYQISFAKSNVYEDRTNAFLSEKEDIIKKGMTSEEMLEEYKNGYPLKYVAKDIKKFFKEKELSQKELVEEAYYYMRHVYLNQYLEGVIATEEKLTDLYYPLALYKDPILVTKQSQFLLRFGSFLKRNDIPFEIIKAKHRYDGSIDDLLIRKNLTSIIKVNLEEPIYVYPFGNNTFFNWIPSSVEGTKVYAMKFTEKYDKLEKVEKSKLPISKYTDNNTKEISNITFDDTFSKITVHRESFLKGHNKVNQMNERLFFFDYVEAEYKKYGTTPFIDLLNKKNRKKYDQTFVAYKEKRSKKRLKRLEESTQGEFDFKIEDYTYDIVNTGRNSIDDLLNYKEKYTIKDDLIKRAGPNHILEIGKLIGNQVSIEDNAKNRKENIYMPYPRSYNNEIIINIPEGYTVSGYEKLNMKVENETGGFISEANLNKDTLTVKAYKYYKNNYELNGNWNKMLEFLEVAFQFSQEKILLKKK</sequence>
<organism evidence="2 3">
    <name type="scientific">Aquimarina algiphila</name>
    <dbReference type="NCBI Taxonomy" id="2047982"/>
    <lineage>
        <taxon>Bacteria</taxon>
        <taxon>Pseudomonadati</taxon>
        <taxon>Bacteroidota</taxon>
        <taxon>Flavobacteriia</taxon>
        <taxon>Flavobacteriales</taxon>
        <taxon>Flavobacteriaceae</taxon>
        <taxon>Aquimarina</taxon>
    </lineage>
</organism>
<dbReference type="EMBL" id="VLNR01000015">
    <property type="protein sequence ID" value="TSE09215.1"/>
    <property type="molecule type" value="Genomic_DNA"/>
</dbReference>
<dbReference type="OrthoDB" id="1153981at2"/>
<keyword evidence="3" id="KW-1185">Reference proteome</keyword>
<accession>A0A554VLY4</accession>
<dbReference type="AlphaFoldDB" id="A0A554VLY4"/>
<name>A0A554VLY4_9FLAO</name>
<dbReference type="Proteomes" id="UP000318833">
    <property type="component" value="Unassembled WGS sequence"/>
</dbReference>
<proteinExistence type="predicted"/>
<keyword evidence="1" id="KW-0732">Signal</keyword>
<dbReference type="Gene3D" id="2.60.120.1130">
    <property type="match status" value="1"/>
</dbReference>
<reference evidence="2 3" key="1">
    <citation type="submission" date="2019-07" db="EMBL/GenBank/DDBJ databases">
        <title>The draft genome sequence of Aquimarina algiphila M91.</title>
        <authorList>
            <person name="Meng X."/>
        </authorList>
    </citation>
    <scope>NUCLEOTIDE SEQUENCE [LARGE SCALE GENOMIC DNA]</scope>
    <source>
        <strain evidence="2 3">M91</strain>
    </source>
</reference>
<feature type="chain" id="PRO_5021965621" evidence="1">
    <location>
        <begin position="27"/>
        <end position="742"/>
    </location>
</feature>
<evidence type="ECO:0000256" key="1">
    <source>
        <dbReference type="SAM" id="SignalP"/>
    </source>
</evidence>
<comment type="caution">
    <text evidence="2">The sequence shown here is derived from an EMBL/GenBank/DDBJ whole genome shotgun (WGS) entry which is preliminary data.</text>
</comment>
<evidence type="ECO:0000313" key="2">
    <source>
        <dbReference type="EMBL" id="TSE09215.1"/>
    </source>
</evidence>
<evidence type="ECO:0000313" key="3">
    <source>
        <dbReference type="Proteomes" id="UP000318833"/>
    </source>
</evidence>
<protein>
    <submittedName>
        <fullName evidence="2">DUF3857 domain-containing protein</fullName>
    </submittedName>
</protein>